<evidence type="ECO:0000259" key="2">
    <source>
        <dbReference type="Pfam" id="PF19657"/>
    </source>
</evidence>
<reference evidence="3 4" key="1">
    <citation type="submission" date="2013-02" db="EMBL/GenBank/DDBJ databases">
        <title>The Genome Sequence of Acinetobacter beijerinckii ANC 3835.</title>
        <authorList>
            <consortium name="The Broad Institute Genome Sequencing Platform"/>
            <consortium name="The Broad Institute Genome Sequencing Center for Infectious Disease"/>
            <person name="Cerqueira G."/>
            <person name="Feldgarden M."/>
            <person name="Courvalin P."/>
            <person name="Perichon B."/>
            <person name="Grillot-Courvalin C."/>
            <person name="Clermont D."/>
            <person name="Rocha E."/>
            <person name="Yoon E.-J."/>
            <person name="Nemec A."/>
            <person name="Walker B."/>
            <person name="Young S.K."/>
            <person name="Zeng Q."/>
            <person name="Gargeya S."/>
            <person name="Fitzgerald M."/>
            <person name="Haas B."/>
            <person name="Abouelleil A."/>
            <person name="Alvarado L."/>
            <person name="Arachchi H.M."/>
            <person name="Berlin A.M."/>
            <person name="Chapman S.B."/>
            <person name="Dewar J."/>
            <person name="Goldberg J."/>
            <person name="Griggs A."/>
            <person name="Gujja S."/>
            <person name="Hansen M."/>
            <person name="Howarth C."/>
            <person name="Imamovic A."/>
            <person name="Larimer J."/>
            <person name="McCowan C."/>
            <person name="Murphy C."/>
            <person name="Neiman D."/>
            <person name="Pearson M."/>
            <person name="Priest M."/>
            <person name="Roberts A."/>
            <person name="Saif S."/>
            <person name="Shea T."/>
            <person name="Sisk P."/>
            <person name="Sykes S."/>
            <person name="Wortman J."/>
            <person name="Nusbaum C."/>
            <person name="Birren B."/>
        </authorList>
    </citation>
    <scope>NUCLEOTIDE SEQUENCE [LARGE SCALE GENOMIC DNA]</scope>
    <source>
        <strain evidence="3 4">ANC 3835</strain>
    </source>
</reference>
<dbReference type="AlphaFoldDB" id="N9DVZ3"/>
<dbReference type="Proteomes" id="UP000018417">
    <property type="component" value="Unassembled WGS sequence"/>
</dbReference>
<comment type="caution">
    <text evidence="3">The sequence shown here is derived from an EMBL/GenBank/DDBJ whole genome shotgun (WGS) entry which is preliminary data.</text>
</comment>
<dbReference type="Pfam" id="PF19657">
    <property type="entry name" value="DUF6160"/>
    <property type="match status" value="1"/>
</dbReference>
<name>N9DVZ3_9GAMM</name>
<organism evidence="3 4">
    <name type="scientific">Acinetobacter beijerinckii ANC 3835</name>
    <dbReference type="NCBI Taxonomy" id="1217649"/>
    <lineage>
        <taxon>Bacteria</taxon>
        <taxon>Pseudomonadati</taxon>
        <taxon>Pseudomonadota</taxon>
        <taxon>Gammaproteobacteria</taxon>
        <taxon>Moraxellales</taxon>
        <taxon>Moraxellaceae</taxon>
        <taxon>Acinetobacter</taxon>
    </lineage>
</organism>
<feature type="chain" id="PRO_5004142296" description="DUF6160 domain-containing protein" evidence="1">
    <location>
        <begin position="20"/>
        <end position="349"/>
    </location>
</feature>
<gene>
    <name evidence="3" type="ORF">F934_03279</name>
</gene>
<dbReference type="EMBL" id="APQK01000019">
    <property type="protein sequence ID" value="ENW02418.1"/>
    <property type="molecule type" value="Genomic_DNA"/>
</dbReference>
<dbReference type="PATRIC" id="fig|1217649.3.peg.3192"/>
<feature type="domain" description="DUF6160" evidence="2">
    <location>
        <begin position="2"/>
        <end position="58"/>
    </location>
</feature>
<dbReference type="OrthoDB" id="6712189at2"/>
<dbReference type="RefSeq" id="WP_005056665.1">
    <property type="nucleotide sequence ID" value="NZ_KB849762.1"/>
</dbReference>
<evidence type="ECO:0000313" key="3">
    <source>
        <dbReference type="EMBL" id="ENW02418.1"/>
    </source>
</evidence>
<keyword evidence="1" id="KW-0732">Signal</keyword>
<accession>N9DVZ3</accession>
<feature type="signal peptide" evidence="1">
    <location>
        <begin position="1"/>
        <end position="19"/>
    </location>
</feature>
<sequence length="349" mass="36421">MKKKNILGCLLILSPCTMAMQPMDDKSLSSTTGQDGINISVNNSKVEFNQIAVIDTDGLSYGGYIAPNYTNRAGLIIAGIAGQTPTTAGKPNPVAIVGIDSSNADTSLPTINAVIDTDKGTGTNGAFSNIALSFSGNYTGFRIKPFSIYTADANNISTIVGSNYTRKSIFDIASTIKLQSGVKELLRIKDNVDIKFIASNKPTMNIQLGAAPQGKMIKFGGAIDSICGTGTGCNFMLVSDYSTSGDPTTAPIGASFDLQFKATNATTGFRLNSFYAGIEGQSSTEQAGLVFGNTGKTDDFNLSLNNIKLGNTIGTLDPTVFNGLQNNSIGNVGMIGGSVTNLKMKISGM</sequence>
<evidence type="ECO:0000256" key="1">
    <source>
        <dbReference type="SAM" id="SignalP"/>
    </source>
</evidence>
<dbReference type="InterPro" id="IPR046158">
    <property type="entry name" value="DUF6160"/>
</dbReference>
<protein>
    <recommendedName>
        <fullName evidence="2">DUF6160 domain-containing protein</fullName>
    </recommendedName>
</protein>
<evidence type="ECO:0000313" key="4">
    <source>
        <dbReference type="Proteomes" id="UP000018417"/>
    </source>
</evidence>
<dbReference type="HOGENOM" id="CLU_784424_0_0_6"/>
<proteinExistence type="predicted"/>